<dbReference type="PANTHER" id="PTHR36441">
    <property type="entry name" value="HYPOTHETICAL CYTOSOLIC PROTEIN"/>
    <property type="match status" value="1"/>
</dbReference>
<evidence type="ECO:0000313" key="2">
    <source>
        <dbReference type="Proteomes" id="UP000675379"/>
    </source>
</evidence>
<protein>
    <submittedName>
        <fullName evidence="1">DUF503 domain-containing protein</fullName>
    </submittedName>
</protein>
<dbReference type="Proteomes" id="UP000675379">
    <property type="component" value="Unassembled WGS sequence"/>
</dbReference>
<accession>A0A941HQE5</accession>
<dbReference type="InterPro" id="IPR036746">
    <property type="entry name" value="TT1725-like_sf"/>
</dbReference>
<dbReference type="EMBL" id="JAGSCS010000003">
    <property type="protein sequence ID" value="MBR0575398.1"/>
    <property type="molecule type" value="Genomic_DNA"/>
</dbReference>
<dbReference type="InterPro" id="IPR007546">
    <property type="entry name" value="DUF503"/>
</dbReference>
<evidence type="ECO:0000313" key="1">
    <source>
        <dbReference type="EMBL" id="MBR0575398.1"/>
    </source>
</evidence>
<gene>
    <name evidence="1" type="ORF">KCG48_03490</name>
</gene>
<sequence length="96" mass="11058">MIYAGVARIGLRAAYVRSLKEKRSIVLSLKTKVQHQFKVAVAEVEDLNQHQSIVVAVAAVSNERQRVEETLHHILDYIQDNFDVEIVREEINIEQF</sequence>
<dbReference type="Pfam" id="PF04456">
    <property type="entry name" value="DUF503"/>
    <property type="match status" value="1"/>
</dbReference>
<comment type="caution">
    <text evidence="1">The sequence shown here is derived from an EMBL/GenBank/DDBJ whole genome shotgun (WGS) entry which is preliminary data.</text>
</comment>
<organism evidence="1 2">
    <name type="scientific">Proteiniclasticum sediminis</name>
    <dbReference type="NCBI Taxonomy" id="2804028"/>
    <lineage>
        <taxon>Bacteria</taxon>
        <taxon>Bacillati</taxon>
        <taxon>Bacillota</taxon>
        <taxon>Clostridia</taxon>
        <taxon>Eubacteriales</taxon>
        <taxon>Clostridiaceae</taxon>
        <taxon>Proteiniclasticum</taxon>
    </lineage>
</organism>
<dbReference type="Gene3D" id="3.30.70.1120">
    <property type="entry name" value="TT1725-like"/>
    <property type="match status" value="1"/>
</dbReference>
<dbReference type="SUPFAM" id="SSF103007">
    <property type="entry name" value="Hypothetical protein TT1725"/>
    <property type="match status" value="1"/>
</dbReference>
<dbReference type="AlphaFoldDB" id="A0A941HQE5"/>
<dbReference type="PANTHER" id="PTHR36441:SF1">
    <property type="entry name" value="DUF503 DOMAIN-CONTAINING PROTEIN"/>
    <property type="match status" value="1"/>
</dbReference>
<reference evidence="1" key="1">
    <citation type="submission" date="2021-04" db="EMBL/GenBank/DDBJ databases">
        <title>Proteiniclasticum sedimins sp. nov., an obligate anaerobic bacterium isolated from anaerobic sludge.</title>
        <authorList>
            <person name="Liu J."/>
        </authorList>
    </citation>
    <scope>NUCLEOTIDE SEQUENCE</scope>
    <source>
        <strain evidence="1">BAD-10</strain>
    </source>
</reference>
<proteinExistence type="predicted"/>
<name>A0A941HQE5_9CLOT</name>
<keyword evidence="2" id="KW-1185">Reference proteome</keyword>